<dbReference type="Pfam" id="PF26201">
    <property type="entry name" value="Ig_SMCHD1_7th"/>
    <property type="match status" value="1"/>
</dbReference>
<dbReference type="Gene3D" id="3.30.70.1620">
    <property type="match status" value="1"/>
</dbReference>
<protein>
    <submittedName>
        <fullName evidence="5">Structural maintenance of chromosomes flexible hinge domain containing 1</fullName>
    </submittedName>
</protein>
<dbReference type="Pfam" id="PF22899">
    <property type="entry name" value="SMCHD1_S5"/>
    <property type="match status" value="1"/>
</dbReference>
<keyword evidence="3" id="KW-0175">Coiled coil</keyword>
<dbReference type="InterPro" id="IPR058617">
    <property type="entry name" value="Ig_SMCHD1_7th"/>
</dbReference>
<dbReference type="Pfam" id="PF26196">
    <property type="entry name" value="Ig_SMCHD1_4th"/>
    <property type="match status" value="1"/>
</dbReference>
<dbReference type="Pfam" id="PF06470">
    <property type="entry name" value="SMC_hinge"/>
    <property type="match status" value="1"/>
</dbReference>
<dbReference type="GO" id="GO:0006302">
    <property type="term" value="P:double-strand break repair"/>
    <property type="evidence" value="ECO:0007669"/>
    <property type="project" value="InterPro"/>
</dbReference>
<sequence>MGKEGQFLKVFICMCYFEFAVPSHETFVLTTTDRIVVDDIKFGETLYLLRAKDQDLPASVNEEVKFVPHYNTLTECGTNEYFTEGQKSLPCALAELVDNALSATAKNTGLREIEIRVMFDRTFGKPAIIVLDNGCGMTSKQLNNWAVYRLSKFTRDNSLFEGEGYVFPDPVPLSLNSDISFFGVGGKRACFHMGNAVRMISKPVGSPDIHELVLSKEEFQKKEQKKEDVYRGTILNRRPGDFSHITEEERFLRKIISEETGKNSFTVVVITGVSHDHIKYLKEDFDEWTRELAHIYHYYIHGVNGNCKTDISQRSENLPRIDILVCLITIIPSPRTINLRQVDDDMQTQYINAATDTFEFRAETMDHGIVEGVLRYHPFLYDRETYPKDPYDDYNDDDDERESTAINQARGKRDIFECYWNGRLIPYTTISDFDWCQRKRGSNLPPQCYNRFSGVLFTDGKFMVNANKLKFMKLEKQLKTGDTIFTSGNPNIQKEFTRWLQNCHEKFDKEVRFIGYKETVTRPELETQKKQYPWAVFSSIELDGKRYDTGKTKTPQILYGSVINFLLYGNHQEDLFATGGEVKIKREPEGLYDEMTKVIPITKIDRTATDESIKKHIESERKKLPEHLKVDWPEGNPLPKNAVLLAGTPLGILLQLVFCAENLRSLGKYTLTLNAVLNENGATVYGGRELPSYVHVFTIKEGNAERFTVRLSSSQRVGVPFDINLKMEDCYGHPTKPPPQLQPELQWNPHSLNVESNTDSVENGNPVCFMIEVHDEAGNITAKSKQEVRCQIRGLPSVIKDCSTGKAELVSVPINREILNGEQQILQAKFDMPELVVMPSNRICRMELFCKSKEMLVLRNNENIDWQAGGVLENLFYKLYDEAAREVPITAEIASNIKVTWKRDIDQRDLLMGKLPDLHVSTHVQEKHYYEVSYRDKNVSSCFKIVPCPDEPAQLKSTLTQSTLKLGETLSGHIKLQLVDKYDNVCKKLTPMCAQLFSVEAEGLDKSEIKFKWNRGSSIGVMGIRFLSVSPGPRVICFSYKHFTKQVILQVTPGMPFQLKLVSGPEQPLQVLNCQGIPTPFTVQLCDKWGNPSPDKNLTVEMKPSPETLKVGFRKLTHVESQPMDSEGKVCFTINNLKGSYILKFKGSLNGKSIPGPSVDLILLPDPNKPVNLSVKYDKHARFPAGGTFPDFSVTVLSEEGSQMKTFKPEDLSMSLWEKGSATQPETVREAIPKHAGEYTVEFALQSNKTEDQLRTRVVANEPIKLEPECQLETPVVFHCIDISNRILVENVTLKIMDQHGNPAGQDLNGKVLISMKCPDGEIPRSLPLFKDKNSHVQISLKEGTVNIDSLAISENSPGENGRRYILLFRPEVTMPPTSLSPFELPFYFYNDAENQQKRCELMRRKDRMSEAIKETKKSLNLIREKKDMYVIFFQIKEIAEHLKQKNLEVEKIEKSIRVCSIPNQFSGPDILGMVGHLAFVADDDAARVISWHLQGDMDCVITTTTQAAQKLHQKTMGNQQVMPLDSILLHQGSRPLPHIKHGRELFKPTGNPVFAKDLLIYPHKESLFKNLLGDTILMDDFNSATNYRKEVVEKGIFCPTILTRKGDRVSGRGKFGGKNNRAPSIDQLKVFGAPLPPHYYTLKDQIEAEKELNDHKLTTFDEMLQKDTEREKIDKELEEIEKELGMLFTFSDLIYFKFCVTHTTFSF</sequence>
<dbReference type="Pfam" id="PF26197">
    <property type="entry name" value="Ig_SMCHD1_5th"/>
    <property type="match status" value="1"/>
</dbReference>
<dbReference type="Gene3D" id="1.20.1060.20">
    <property type="match status" value="1"/>
</dbReference>
<evidence type="ECO:0000256" key="2">
    <source>
        <dbReference type="ARBA" id="ARBA00022454"/>
    </source>
</evidence>
<dbReference type="InterPro" id="IPR038892">
    <property type="entry name" value="SMCHD1"/>
</dbReference>
<evidence type="ECO:0000256" key="1">
    <source>
        <dbReference type="ARBA" id="ARBA00004286"/>
    </source>
</evidence>
<feature type="coiled-coil region" evidence="3">
    <location>
        <begin position="1406"/>
        <end position="1456"/>
    </location>
</feature>
<dbReference type="SUPFAM" id="SSF75553">
    <property type="entry name" value="Smc hinge domain"/>
    <property type="match status" value="1"/>
</dbReference>
<dbReference type="OMA" id="GANEYFI"/>
<dbReference type="PANTHER" id="PTHR22640">
    <property type="entry name" value="STRUCTURAL MAINTENANCE OF CHROMOSOMES FLEXIBLE HINGE DOMAIN-CONTAINING PROTEIN 1"/>
    <property type="match status" value="1"/>
</dbReference>
<evidence type="ECO:0000259" key="4">
    <source>
        <dbReference type="SMART" id="SM00968"/>
    </source>
</evidence>
<accession>A0A3Q2CPS3</accession>
<dbReference type="InterPro" id="IPR058613">
    <property type="entry name" value="Ig_SMCHD1_4th"/>
</dbReference>
<dbReference type="InterPro" id="IPR010935">
    <property type="entry name" value="SMC_hinge"/>
</dbReference>
<dbReference type="SUPFAM" id="SSF55874">
    <property type="entry name" value="ATPase domain of HSP90 chaperone/DNA topoisomerase II/histidine kinase"/>
    <property type="match status" value="1"/>
</dbReference>
<dbReference type="Pfam" id="PF13589">
    <property type="entry name" value="HATPase_c_3"/>
    <property type="match status" value="1"/>
</dbReference>
<feature type="domain" description="SMC hinge" evidence="4">
    <location>
        <begin position="1469"/>
        <end position="1589"/>
    </location>
</feature>
<dbReference type="Pfam" id="PF26194">
    <property type="entry name" value="Ig_SMCHD1_1st"/>
    <property type="match status" value="1"/>
</dbReference>
<comment type="subcellular location">
    <subcellularLocation>
        <location evidence="1">Chromosome</location>
    </subcellularLocation>
</comment>
<dbReference type="InterPro" id="IPR058614">
    <property type="entry name" value="Ig_SMCHD1_5th"/>
</dbReference>
<dbReference type="GeneTree" id="ENSGT00390000006950"/>
<reference evidence="5" key="2">
    <citation type="submission" date="2025-09" db="UniProtKB">
        <authorList>
            <consortium name="Ensembl"/>
        </authorList>
    </citation>
    <scope>IDENTIFICATION</scope>
</reference>
<dbReference type="GO" id="GO:0051276">
    <property type="term" value="P:chromosome organization"/>
    <property type="evidence" value="ECO:0007669"/>
    <property type="project" value="InterPro"/>
</dbReference>
<dbReference type="InterPro" id="IPR058616">
    <property type="entry name" value="Ig_SMCHD1_8th"/>
</dbReference>
<keyword evidence="2" id="KW-0158">Chromosome</keyword>
<organism evidence="5 6">
    <name type="scientific">Cyprinodon variegatus</name>
    <name type="common">Sheepshead minnow</name>
    <dbReference type="NCBI Taxonomy" id="28743"/>
    <lineage>
        <taxon>Eukaryota</taxon>
        <taxon>Metazoa</taxon>
        <taxon>Chordata</taxon>
        <taxon>Craniata</taxon>
        <taxon>Vertebrata</taxon>
        <taxon>Euteleostomi</taxon>
        <taxon>Actinopterygii</taxon>
        <taxon>Neopterygii</taxon>
        <taxon>Teleostei</taxon>
        <taxon>Neoteleostei</taxon>
        <taxon>Acanthomorphata</taxon>
        <taxon>Ovalentaria</taxon>
        <taxon>Atherinomorphae</taxon>
        <taxon>Cyprinodontiformes</taxon>
        <taxon>Cyprinodontidae</taxon>
        <taxon>Cyprinodon</taxon>
    </lineage>
</organism>
<dbReference type="InterPro" id="IPR058615">
    <property type="entry name" value="Ig_SMCHD1_6th"/>
</dbReference>
<dbReference type="InterPro" id="IPR055109">
    <property type="entry name" value="SMCHD1_S5"/>
</dbReference>
<dbReference type="Pfam" id="PF26199">
    <property type="entry name" value="Ig_SMCHD1_8th"/>
    <property type="match status" value="1"/>
</dbReference>
<evidence type="ECO:0000256" key="3">
    <source>
        <dbReference type="SAM" id="Coils"/>
    </source>
</evidence>
<proteinExistence type="predicted"/>
<evidence type="ECO:0000313" key="6">
    <source>
        <dbReference type="Proteomes" id="UP000265020"/>
    </source>
</evidence>
<dbReference type="SMART" id="SM00968">
    <property type="entry name" value="SMC_hinge"/>
    <property type="match status" value="1"/>
</dbReference>
<evidence type="ECO:0000313" key="5">
    <source>
        <dbReference type="Ensembl" id="ENSCVAP00000007454.1"/>
    </source>
</evidence>
<dbReference type="InterPro" id="IPR036277">
    <property type="entry name" value="SMC_hinge_sf"/>
</dbReference>
<dbReference type="Proteomes" id="UP000265020">
    <property type="component" value="Unassembled WGS sequence"/>
</dbReference>
<dbReference type="InterPro" id="IPR036890">
    <property type="entry name" value="HATPase_C_sf"/>
</dbReference>
<dbReference type="GO" id="GO:0005694">
    <property type="term" value="C:chromosome"/>
    <property type="evidence" value="ECO:0007669"/>
    <property type="project" value="UniProtKB-SubCell"/>
</dbReference>
<dbReference type="InterPro" id="IPR058611">
    <property type="entry name" value="Ig_SMCHD1_1st"/>
</dbReference>
<keyword evidence="6" id="KW-1185">Reference proteome</keyword>
<dbReference type="Gene3D" id="3.30.565.10">
    <property type="entry name" value="Histidine kinase-like ATPase, C-terminal domain"/>
    <property type="match status" value="1"/>
</dbReference>
<dbReference type="Pfam" id="PF26198">
    <property type="entry name" value="Ig_SMCHD1_6th"/>
    <property type="match status" value="1"/>
</dbReference>
<reference evidence="5" key="1">
    <citation type="submission" date="2025-08" db="UniProtKB">
        <authorList>
            <consortium name="Ensembl"/>
        </authorList>
    </citation>
    <scope>IDENTIFICATION</scope>
</reference>
<dbReference type="PANTHER" id="PTHR22640:SF2">
    <property type="entry name" value="STRUCTURAL MAINTENANCE OF CHROMOSOMES FLEXIBLE HINGE DOMAIN-CONTAINING PROTEIN 1"/>
    <property type="match status" value="1"/>
</dbReference>
<name>A0A3Q2CPS3_CYPVA</name>
<dbReference type="Ensembl" id="ENSCVAT00000003281.1">
    <property type="protein sequence ID" value="ENSCVAP00000007454.1"/>
    <property type="gene ID" value="ENSCVAG00000009204.1"/>
</dbReference>
<dbReference type="GO" id="GO:0005524">
    <property type="term" value="F:ATP binding"/>
    <property type="evidence" value="ECO:0007669"/>
    <property type="project" value="InterPro"/>
</dbReference>
<dbReference type="STRING" id="28743.ENSCVAP00000007454"/>